<feature type="domain" description="MYND-type" evidence="5">
    <location>
        <begin position="431"/>
        <end position="474"/>
    </location>
</feature>
<gene>
    <name evidence="6" type="ORF">FA13DRAFT_1776561</name>
</gene>
<evidence type="ECO:0000259" key="5">
    <source>
        <dbReference type="PROSITE" id="PS50865"/>
    </source>
</evidence>
<reference evidence="6 7" key="1">
    <citation type="journal article" date="2019" name="Nat. Ecol. Evol.">
        <title>Megaphylogeny resolves global patterns of mushroom evolution.</title>
        <authorList>
            <person name="Varga T."/>
            <person name="Krizsan K."/>
            <person name="Foldi C."/>
            <person name="Dima B."/>
            <person name="Sanchez-Garcia M."/>
            <person name="Sanchez-Ramirez S."/>
            <person name="Szollosi G.J."/>
            <person name="Szarkandi J.G."/>
            <person name="Papp V."/>
            <person name="Albert L."/>
            <person name="Andreopoulos W."/>
            <person name="Angelini C."/>
            <person name="Antonin V."/>
            <person name="Barry K.W."/>
            <person name="Bougher N.L."/>
            <person name="Buchanan P."/>
            <person name="Buyck B."/>
            <person name="Bense V."/>
            <person name="Catcheside P."/>
            <person name="Chovatia M."/>
            <person name="Cooper J."/>
            <person name="Damon W."/>
            <person name="Desjardin D."/>
            <person name="Finy P."/>
            <person name="Geml J."/>
            <person name="Haridas S."/>
            <person name="Hughes K."/>
            <person name="Justo A."/>
            <person name="Karasinski D."/>
            <person name="Kautmanova I."/>
            <person name="Kiss B."/>
            <person name="Kocsube S."/>
            <person name="Kotiranta H."/>
            <person name="LaButti K.M."/>
            <person name="Lechner B.E."/>
            <person name="Liimatainen K."/>
            <person name="Lipzen A."/>
            <person name="Lukacs Z."/>
            <person name="Mihaltcheva S."/>
            <person name="Morgado L.N."/>
            <person name="Niskanen T."/>
            <person name="Noordeloos M.E."/>
            <person name="Ohm R.A."/>
            <person name="Ortiz-Santana B."/>
            <person name="Ovrebo C."/>
            <person name="Racz N."/>
            <person name="Riley R."/>
            <person name="Savchenko A."/>
            <person name="Shiryaev A."/>
            <person name="Soop K."/>
            <person name="Spirin V."/>
            <person name="Szebenyi C."/>
            <person name="Tomsovsky M."/>
            <person name="Tulloss R.E."/>
            <person name="Uehling J."/>
            <person name="Grigoriev I.V."/>
            <person name="Vagvolgyi C."/>
            <person name="Papp T."/>
            <person name="Martin F.M."/>
            <person name="Miettinen O."/>
            <person name="Hibbett D.S."/>
            <person name="Nagy L.G."/>
        </authorList>
    </citation>
    <scope>NUCLEOTIDE SEQUENCE [LARGE SCALE GENOMIC DNA]</scope>
    <source>
        <strain evidence="6 7">FP101781</strain>
    </source>
</reference>
<evidence type="ECO:0000313" key="6">
    <source>
        <dbReference type="EMBL" id="TEB27133.1"/>
    </source>
</evidence>
<dbReference type="Gene3D" id="6.10.140.2220">
    <property type="match status" value="1"/>
</dbReference>
<comment type="caution">
    <text evidence="6">The sequence shown here is derived from an EMBL/GenBank/DDBJ whole genome shotgun (WGS) entry which is preliminary data.</text>
</comment>
<proteinExistence type="predicted"/>
<dbReference type="PROSITE" id="PS50865">
    <property type="entry name" value="ZF_MYND_2"/>
    <property type="match status" value="1"/>
</dbReference>
<sequence>MGQRSMSSQFLQKARLGELDTLREIVQVVTPRNASVDLIDLLFNFITINGVPVLERSRHDLVSAAVAAARPTLCLRALWKIVNSSDRLKPDVKSALVQRIQDAGGDLFDWTRFCLQTGMLCISEDMLTQRPPSRLEQYLLQADLLTQLLQLDSGCFNALTSSCEFVQLFVELWTAKSEPQHGNHSSITYRMAFVGPSTICPILELASTVLSEEGSRDLLFSRFDSVKSCEAFCQAAVDRIRDDRENNTVPGWIQYFLALVAILTNLVRRSHLFRSQLTHLSYLTELCVATSRAMDVTPETKGTARDLCSGMMGIFALAMDRGSRQRLHRNWEHLHNGQFLQILFRAAAALEPEDRQVREHIISTVDSIGRATSSPKLFGGSTFGSPWPSLEAFKRYPTLLNAWKRLLFLQDRAREACRRLETRPSVFACDYQHCYRSVLKGHEMPKQCAGCSSVVYCSQKCQEHDWKDFHRNECLHANDLHSRLAHSKTIYDHDTRASHIALLEVIVSGMRSRDSAPSDHILTIDLDAAGDGSPEKVLVESLSDIRETCARHLPAYLQPRVVSLFEEYHGRNFPPNWRLIKGVFSPFTDNHKTIQLILLLKPVEDGHMGVYCIAQYQ</sequence>
<keyword evidence="1" id="KW-0479">Metal-binding</keyword>
<evidence type="ECO:0000256" key="1">
    <source>
        <dbReference type="ARBA" id="ARBA00022723"/>
    </source>
</evidence>
<keyword evidence="3" id="KW-0862">Zinc</keyword>
<dbReference type="GO" id="GO:0008270">
    <property type="term" value="F:zinc ion binding"/>
    <property type="evidence" value="ECO:0007669"/>
    <property type="project" value="UniProtKB-KW"/>
</dbReference>
<protein>
    <recommendedName>
        <fullName evidence="5">MYND-type domain-containing protein</fullName>
    </recommendedName>
</protein>
<evidence type="ECO:0000256" key="4">
    <source>
        <dbReference type="PROSITE-ProRule" id="PRU00134"/>
    </source>
</evidence>
<evidence type="ECO:0000313" key="7">
    <source>
        <dbReference type="Proteomes" id="UP000298030"/>
    </source>
</evidence>
<evidence type="ECO:0000256" key="2">
    <source>
        <dbReference type="ARBA" id="ARBA00022771"/>
    </source>
</evidence>
<dbReference type="EMBL" id="QPFP01000042">
    <property type="protein sequence ID" value="TEB27133.1"/>
    <property type="molecule type" value="Genomic_DNA"/>
</dbReference>
<organism evidence="6 7">
    <name type="scientific">Coprinellus micaceus</name>
    <name type="common">Glistening ink-cap mushroom</name>
    <name type="synonym">Coprinus micaceus</name>
    <dbReference type="NCBI Taxonomy" id="71717"/>
    <lineage>
        <taxon>Eukaryota</taxon>
        <taxon>Fungi</taxon>
        <taxon>Dikarya</taxon>
        <taxon>Basidiomycota</taxon>
        <taxon>Agaricomycotina</taxon>
        <taxon>Agaricomycetes</taxon>
        <taxon>Agaricomycetidae</taxon>
        <taxon>Agaricales</taxon>
        <taxon>Agaricineae</taxon>
        <taxon>Psathyrellaceae</taxon>
        <taxon>Coprinellus</taxon>
    </lineage>
</organism>
<dbReference type="Pfam" id="PF01753">
    <property type="entry name" value="zf-MYND"/>
    <property type="match status" value="1"/>
</dbReference>
<accession>A0A4Y7SZ41</accession>
<dbReference type="OrthoDB" id="3064659at2759"/>
<dbReference type="Proteomes" id="UP000298030">
    <property type="component" value="Unassembled WGS sequence"/>
</dbReference>
<evidence type="ECO:0000256" key="3">
    <source>
        <dbReference type="ARBA" id="ARBA00022833"/>
    </source>
</evidence>
<dbReference type="SUPFAM" id="SSF144232">
    <property type="entry name" value="HIT/MYND zinc finger-like"/>
    <property type="match status" value="1"/>
</dbReference>
<dbReference type="InterPro" id="IPR002893">
    <property type="entry name" value="Znf_MYND"/>
</dbReference>
<dbReference type="AlphaFoldDB" id="A0A4Y7SZ41"/>
<name>A0A4Y7SZ41_COPMI</name>
<keyword evidence="2 4" id="KW-0863">Zinc-finger</keyword>
<keyword evidence="7" id="KW-1185">Reference proteome</keyword>